<proteinExistence type="predicted"/>
<keyword evidence="3" id="KW-1185">Reference proteome</keyword>
<dbReference type="RefSeq" id="WP_104071456.1">
    <property type="nucleotide sequence ID" value="NZ_PRDS01000006.1"/>
</dbReference>
<keyword evidence="1" id="KW-0472">Membrane</keyword>
<evidence type="ECO:0000313" key="3">
    <source>
        <dbReference type="Proteomes" id="UP000239736"/>
    </source>
</evidence>
<dbReference type="AlphaFoldDB" id="A0A2S5JFG3"/>
<evidence type="ECO:0000313" key="2">
    <source>
        <dbReference type="EMBL" id="PPB80232.1"/>
    </source>
</evidence>
<keyword evidence="1" id="KW-1133">Transmembrane helix</keyword>
<comment type="caution">
    <text evidence="2">The sequence shown here is derived from an EMBL/GenBank/DDBJ whole genome shotgun (WGS) entry which is preliminary data.</text>
</comment>
<sequence length="228" mass="25254">MSILSRLRIRLRAFATDSAGNMAAEGLIASVFLFWWYMASFSFFDVYRQKNINLKAAYTIADLISRQTNAVDADYIEGLNDLFDYMTTSRQPTWIRVSSVIYDATDDKYEVAWSYGTGSAQAHSDSSINAQRGRIPFMPEGDSVLVVETNMAFEPVFKLIGIDPRWLTTFITTRPRFAACVPFDKKDGSTPACIYDSAIDPDGEVHDDVTTEVTVTTGDGSDPVSTGG</sequence>
<dbReference type="EMBL" id="PRDS01000006">
    <property type="protein sequence ID" value="PPB80232.1"/>
    <property type="molecule type" value="Genomic_DNA"/>
</dbReference>
<feature type="transmembrane region" description="Helical" evidence="1">
    <location>
        <begin position="21"/>
        <end position="44"/>
    </location>
</feature>
<organism evidence="2 3">
    <name type="scientific">Albidovulum inexpectatum</name>
    <dbReference type="NCBI Taxonomy" id="196587"/>
    <lineage>
        <taxon>Bacteria</taxon>
        <taxon>Pseudomonadati</taxon>
        <taxon>Pseudomonadota</taxon>
        <taxon>Alphaproteobacteria</taxon>
        <taxon>Rhodobacterales</taxon>
        <taxon>Paracoccaceae</taxon>
        <taxon>Albidovulum</taxon>
    </lineage>
</organism>
<evidence type="ECO:0008006" key="4">
    <source>
        <dbReference type="Google" id="ProtNLM"/>
    </source>
</evidence>
<gene>
    <name evidence="2" type="ORF">LV82_02106</name>
</gene>
<reference evidence="2 3" key="1">
    <citation type="submission" date="2018-01" db="EMBL/GenBank/DDBJ databases">
        <title>Genomic Encyclopedia of Archaeal and Bacterial Type Strains, Phase II (KMG-II): from individual species to whole genera.</title>
        <authorList>
            <person name="Goeker M."/>
        </authorList>
    </citation>
    <scope>NUCLEOTIDE SEQUENCE [LARGE SCALE GENOMIC DNA]</scope>
    <source>
        <strain evidence="2 3">DSM 12048</strain>
    </source>
</reference>
<dbReference type="Proteomes" id="UP000239736">
    <property type="component" value="Unassembled WGS sequence"/>
</dbReference>
<protein>
    <recommendedName>
        <fullName evidence="4">Flp pilus assembly protein TadG</fullName>
    </recommendedName>
</protein>
<dbReference type="OrthoDB" id="7876207at2"/>
<name>A0A2S5JFG3_9RHOB</name>
<accession>A0A2S5JFG3</accession>
<keyword evidence="1" id="KW-0812">Transmembrane</keyword>
<evidence type="ECO:0000256" key="1">
    <source>
        <dbReference type="SAM" id="Phobius"/>
    </source>
</evidence>